<dbReference type="PANTHER" id="PTHR38813:SF1">
    <property type="entry name" value="TOXIN RELE1-RELATED"/>
    <property type="match status" value="1"/>
</dbReference>
<proteinExistence type="predicted"/>
<dbReference type="Proteomes" id="UP000244727">
    <property type="component" value="Chromosome"/>
</dbReference>
<reference evidence="2 3" key="1">
    <citation type="submission" date="2018-04" db="EMBL/GenBank/DDBJ databases">
        <title>Halococcoides cellulosivorans gen. nov., sp. nov., an extremely halophilic cellulose-utilizing haloarchaeon from hypersaline lakes.</title>
        <authorList>
            <person name="Sorokin D.Y."/>
            <person name="Toshchakov S.V."/>
            <person name="Samarov N.I."/>
            <person name="Korzhenkov A."/>
            <person name="Kublanov I.V."/>
        </authorList>
    </citation>
    <scope>NUCLEOTIDE SEQUENCE [LARGE SCALE GENOMIC DNA]</scope>
    <source>
        <strain evidence="2 3">HArcel1</strain>
    </source>
</reference>
<dbReference type="GeneID" id="36512627"/>
<dbReference type="SUPFAM" id="SSF143011">
    <property type="entry name" value="RelE-like"/>
    <property type="match status" value="1"/>
</dbReference>
<dbReference type="Gene3D" id="3.30.2310.20">
    <property type="entry name" value="RelE-like"/>
    <property type="match status" value="1"/>
</dbReference>
<dbReference type="EMBL" id="CP028858">
    <property type="protein sequence ID" value="AWB27825.1"/>
    <property type="molecule type" value="Genomic_DNA"/>
</dbReference>
<sequence length="97" mass="11169">MSYTVLLAEQPRSVLDDADDKTDRIVRDNLQKLADDPYPRPNAGRGDREKLTVDGRSMYRLHIGRSYTAFYTIDDGETAVRVREILPIDEAHRRYGT</sequence>
<keyword evidence="1" id="KW-1277">Toxin-antitoxin system</keyword>
<evidence type="ECO:0000313" key="3">
    <source>
        <dbReference type="Proteomes" id="UP000244727"/>
    </source>
</evidence>
<dbReference type="InterPro" id="IPR035093">
    <property type="entry name" value="RelE/ParE_toxin_dom_sf"/>
</dbReference>
<dbReference type="RefSeq" id="WP_108382564.1">
    <property type="nucleotide sequence ID" value="NZ_CP028858.1"/>
</dbReference>
<organism evidence="2 3">
    <name type="scientific">Halococcoides cellulosivorans</name>
    <dbReference type="NCBI Taxonomy" id="1679096"/>
    <lineage>
        <taxon>Archaea</taxon>
        <taxon>Methanobacteriati</taxon>
        <taxon>Methanobacteriota</taxon>
        <taxon>Stenosarchaea group</taxon>
        <taxon>Halobacteria</taxon>
        <taxon>Halobacteriales</taxon>
        <taxon>Haloarculaceae</taxon>
        <taxon>Halococcoides</taxon>
    </lineage>
</organism>
<dbReference type="PANTHER" id="PTHR38813">
    <property type="match status" value="1"/>
</dbReference>
<gene>
    <name evidence="2" type="ORF">HARCEL1_08930</name>
</gene>
<accession>A0A2R4X232</accession>
<protein>
    <submittedName>
        <fullName evidence="2">Plasmid stabilization protein</fullName>
    </submittedName>
</protein>
<dbReference type="InterPro" id="IPR052747">
    <property type="entry name" value="TA_system_RelE_toxin"/>
</dbReference>
<keyword evidence="3" id="KW-1185">Reference proteome</keyword>
<evidence type="ECO:0000256" key="1">
    <source>
        <dbReference type="ARBA" id="ARBA00022649"/>
    </source>
</evidence>
<name>A0A2R4X232_9EURY</name>
<dbReference type="Pfam" id="PF05016">
    <property type="entry name" value="ParE_toxin"/>
    <property type="match status" value="1"/>
</dbReference>
<evidence type="ECO:0000313" key="2">
    <source>
        <dbReference type="EMBL" id="AWB27825.1"/>
    </source>
</evidence>
<dbReference type="KEGG" id="harc:HARCEL1_08930"/>
<dbReference type="InterPro" id="IPR007712">
    <property type="entry name" value="RelE/ParE_toxin"/>
</dbReference>
<dbReference type="AlphaFoldDB" id="A0A2R4X232"/>